<dbReference type="Proteomes" id="UP000694548">
    <property type="component" value="Chromosome sgr01"/>
</dbReference>
<sequence>MNKLVFSTSVYQEPAVVFSQKGQALLIFAGWKKGTAKASSRLLVMKRGVVSRAPDNISVEWVEKRTLEEARLEGHRSTTPCPVYDQKNDKLFLFFTCVEDTESQEETESSKTRLCFITSENLGETWSQVNDLTEHLQENCVAFSAGPGHGLQTESGRLIVPAHVYIQEEGTDGEPVPHMAALYSDDDGEYWQFGTTFSDRSTICQMAEVWENDAMLIYCSTLVEGGLRVEAFSSDNGLTFNTPGGQKSPKLPSSCQGGVVSFPAQEEDTHEGSQTPHKWLLFSHPASASTRGDLGVYVNTSPSDPKAWTKPWVIHRGPSGHSDLAYMGNGCFACVFEVGKKEDTNEVALKIFHYSNIKPDAEGTRICIIF</sequence>
<protein>
    <recommendedName>
        <fullName evidence="3">exo-alpha-sialidase</fullName>
        <ecNumber evidence="3">3.2.1.18</ecNumber>
    </recommendedName>
</protein>
<dbReference type="EMBL" id="JAAVVJ010000002">
    <property type="protein sequence ID" value="KAF7229229.1"/>
    <property type="molecule type" value="Genomic_DNA"/>
</dbReference>
<dbReference type="GeneTree" id="ENSGT00950000182944"/>
<organism evidence="10 11">
    <name type="scientific">Nothobranchius furzeri</name>
    <name type="common">Turquoise killifish</name>
    <dbReference type="NCBI Taxonomy" id="105023"/>
    <lineage>
        <taxon>Eukaryota</taxon>
        <taxon>Metazoa</taxon>
        <taxon>Chordata</taxon>
        <taxon>Craniata</taxon>
        <taxon>Vertebrata</taxon>
        <taxon>Euteleostomi</taxon>
        <taxon>Actinopterygii</taxon>
        <taxon>Neopterygii</taxon>
        <taxon>Teleostei</taxon>
        <taxon>Neoteleostei</taxon>
        <taxon>Acanthomorphata</taxon>
        <taxon>Ovalentaria</taxon>
        <taxon>Atherinomorphae</taxon>
        <taxon>Cyprinodontiformes</taxon>
        <taxon>Nothobranchiidae</taxon>
        <taxon>Nothobranchius</taxon>
    </lineage>
</organism>
<name>A0A8C6KWP3_NOTFU</name>
<reference evidence="9" key="2">
    <citation type="submission" date="2020-03" db="EMBL/GenBank/DDBJ databases">
        <title>Intra-Species Differences in Population Size shape Life History and Genome Evolution.</title>
        <authorList>
            <person name="Willemsen D."/>
            <person name="Cui R."/>
            <person name="Valenzano D.R."/>
        </authorList>
    </citation>
    <scope>NUCLEOTIDE SEQUENCE</scope>
    <source>
        <strain evidence="9">GRZ</strain>
        <tissue evidence="9">Whole</tissue>
    </source>
</reference>
<keyword evidence="6" id="KW-0326">Glycosidase</keyword>
<dbReference type="GO" id="GO:0005737">
    <property type="term" value="C:cytoplasm"/>
    <property type="evidence" value="ECO:0007669"/>
    <property type="project" value="TreeGrafter"/>
</dbReference>
<dbReference type="RefSeq" id="XP_015815384.1">
    <property type="nucleotide sequence ID" value="XM_015959898.3"/>
</dbReference>
<evidence type="ECO:0000256" key="3">
    <source>
        <dbReference type="ARBA" id="ARBA00012733"/>
    </source>
</evidence>
<gene>
    <name evidence="10" type="primary">LOC107385788</name>
    <name evidence="9" type="ORF">G4P62_000990</name>
</gene>
<dbReference type="EC" id="3.2.1.18" evidence="3"/>
<dbReference type="SUPFAM" id="SSF50939">
    <property type="entry name" value="Sialidases"/>
    <property type="match status" value="1"/>
</dbReference>
<comment type="similarity">
    <text evidence="2">Belongs to the glycosyl hydrolase 33 family.</text>
</comment>
<feature type="domain" description="Sialidase" evidence="8">
    <location>
        <begin position="55"/>
        <end position="329"/>
    </location>
</feature>
<dbReference type="GO" id="GO:0004308">
    <property type="term" value="F:exo-alpha-sialidase activity"/>
    <property type="evidence" value="ECO:0007669"/>
    <property type="project" value="UniProtKB-EC"/>
</dbReference>
<dbReference type="GO" id="GO:0009313">
    <property type="term" value="P:oligosaccharide catabolic process"/>
    <property type="evidence" value="ECO:0007669"/>
    <property type="project" value="TreeGrafter"/>
</dbReference>
<dbReference type="Pfam" id="PF13088">
    <property type="entry name" value="BNR_2"/>
    <property type="match status" value="1"/>
</dbReference>
<keyword evidence="6" id="KW-0378">Hydrolase</keyword>
<dbReference type="PANTHER" id="PTHR10628">
    <property type="entry name" value="SIALIDASE"/>
    <property type="match status" value="1"/>
</dbReference>
<keyword evidence="4" id="KW-0443">Lipid metabolism</keyword>
<comment type="catalytic activity">
    <reaction evidence="1">
        <text>Hydrolysis of alpha-(2-&gt;3)-, alpha-(2-&gt;6)-, alpha-(2-&gt;8)- glycosidic linkages of terminal sialic acid residues in oligosaccharides, glycoproteins, glycolipids, colominic acid and synthetic substrates.</text>
        <dbReference type="EC" id="3.2.1.18"/>
    </reaction>
</comment>
<evidence type="ECO:0000313" key="10">
    <source>
        <dbReference type="Ensembl" id="ENSNFUP00015008678.1"/>
    </source>
</evidence>
<dbReference type="CDD" id="cd15482">
    <property type="entry name" value="Sialidase_non-viral"/>
    <property type="match status" value="1"/>
</dbReference>
<dbReference type="OrthoDB" id="2739686at2759"/>
<evidence type="ECO:0000256" key="6">
    <source>
        <dbReference type="ARBA" id="ARBA00023295"/>
    </source>
</evidence>
<evidence type="ECO:0000313" key="9">
    <source>
        <dbReference type="EMBL" id="KAF7229229.1"/>
    </source>
</evidence>
<dbReference type="AlphaFoldDB" id="A0A8C6KWP3"/>
<dbReference type="PANTHER" id="PTHR10628:SF23">
    <property type="entry name" value="SIALIDASE-3"/>
    <property type="match status" value="1"/>
</dbReference>
<evidence type="ECO:0000313" key="11">
    <source>
        <dbReference type="Proteomes" id="UP000694548"/>
    </source>
</evidence>
<dbReference type="KEGG" id="nfu:107385788"/>
<evidence type="ECO:0000256" key="7">
    <source>
        <dbReference type="SAM" id="MobiDB-lite"/>
    </source>
</evidence>
<proteinExistence type="inferred from homology"/>
<reference evidence="10" key="1">
    <citation type="submission" date="2014-08" db="EMBL/GenBank/DDBJ databases">
        <authorList>
            <person name="Senf B."/>
            <person name="Petzold A."/>
            <person name="Downie B.R."/>
            <person name="Koch P."/>
            <person name="Platzer M."/>
        </authorList>
    </citation>
    <scope>NUCLEOTIDE SEQUENCE [LARGE SCALE GENOMIC DNA]</scope>
    <source>
        <strain evidence="10">GRZ</strain>
    </source>
</reference>
<dbReference type="Gene3D" id="2.120.10.10">
    <property type="match status" value="1"/>
</dbReference>
<feature type="region of interest" description="Disordered" evidence="7">
    <location>
        <begin position="240"/>
        <end position="275"/>
    </location>
</feature>
<evidence type="ECO:0000256" key="1">
    <source>
        <dbReference type="ARBA" id="ARBA00000427"/>
    </source>
</evidence>
<dbReference type="GeneID" id="107385788"/>
<feature type="compositionally biased region" description="Polar residues" evidence="7">
    <location>
        <begin position="240"/>
        <end position="256"/>
    </location>
</feature>
<evidence type="ECO:0000256" key="2">
    <source>
        <dbReference type="ARBA" id="ARBA00009348"/>
    </source>
</evidence>
<dbReference type="InterPro" id="IPR026856">
    <property type="entry name" value="Sialidase_fam"/>
</dbReference>
<evidence type="ECO:0000256" key="4">
    <source>
        <dbReference type="ARBA" id="ARBA00022963"/>
    </source>
</evidence>
<reference evidence="10" key="3">
    <citation type="submission" date="2025-05" db="UniProtKB">
        <authorList>
            <consortium name="Ensembl"/>
        </authorList>
    </citation>
    <scope>IDENTIFICATION</scope>
</reference>
<dbReference type="Proteomes" id="UP000822369">
    <property type="component" value="Chromosome 2"/>
</dbReference>
<dbReference type="OMA" id="CFITSEN"/>
<evidence type="ECO:0000256" key="5">
    <source>
        <dbReference type="ARBA" id="ARBA00023277"/>
    </source>
</evidence>
<dbReference type="InterPro" id="IPR036278">
    <property type="entry name" value="Sialidase_sf"/>
</dbReference>
<dbReference type="GO" id="GO:0006689">
    <property type="term" value="P:ganglioside catabolic process"/>
    <property type="evidence" value="ECO:0007669"/>
    <property type="project" value="TreeGrafter"/>
</dbReference>
<evidence type="ECO:0000259" key="8">
    <source>
        <dbReference type="Pfam" id="PF13088"/>
    </source>
</evidence>
<dbReference type="Ensembl" id="ENSNFUT00015009120.1">
    <property type="protein sequence ID" value="ENSNFUP00015008678.1"/>
    <property type="gene ID" value="ENSNFUG00015004227.1"/>
</dbReference>
<dbReference type="InterPro" id="IPR011040">
    <property type="entry name" value="Sialidase"/>
</dbReference>
<keyword evidence="5" id="KW-0119">Carbohydrate metabolism</keyword>
<accession>A0A8C6KWP3</accession>
<keyword evidence="4" id="KW-0442">Lipid degradation</keyword>
<keyword evidence="11" id="KW-1185">Reference proteome</keyword>
<dbReference type="GO" id="GO:0016020">
    <property type="term" value="C:membrane"/>
    <property type="evidence" value="ECO:0007669"/>
    <property type="project" value="TreeGrafter"/>
</dbReference>